<proteinExistence type="predicted"/>
<sequence>MTHSSMSLWSRVRDRVFRVDRNSHPRVDRNSPPASIETHTPASIDSANQKSINNHLEESIDGSPDDWENDYYNPTLAVHTATPSAIATLHTEEYEEDYEEERAKYWADDRYHESYAVETSIHEPGADELHEGFTTEELLNHQERSDTNSLFTEACGGGTRIYCRGCRTQRPLIDIKASTSIDIRSHPPSTKAKELDGHTLQVSREDIAYILQMANGAEYLFIQQRNIPENQQRVANEFYDTAGGVDDRFKPKYQQHTRPSIDIGDPTSINRRPEFGKRAYDRDGTRRFHWEEKDEYGVCREYHGHARDVDGHIIRVSKDDIRNLLERASMDEHNYICLPEHERSITQTKLVPEIYTKDEINEMLYGICGAQKKNEDDFQMKLDGVYYPLNDCISWLTTCMKEMRQDIARMQTQRTAETTTPASIDRNLPTSIDDDPSQSNPMKSQPDSYTRAEIDQMLFDFSDKSNAEVDRGDSEIHRSSTKASTSTDSHRRTSIDEATPTNRGGLVPKVKSDMSDIYNHGEEISADTYATLVRHQFELECLGDRLRRIENTTATMKDKWSRGDEAMRDFTGTWLNKSRAEMENCFPASTSFPHY</sequence>
<feature type="compositionally biased region" description="Polar residues" evidence="1">
    <location>
        <begin position="410"/>
        <end position="422"/>
    </location>
</feature>
<protein>
    <submittedName>
        <fullName evidence="2">Uncharacterized protein</fullName>
    </submittedName>
</protein>
<feature type="compositionally biased region" description="Basic and acidic residues" evidence="1">
    <location>
        <begin position="465"/>
        <end position="478"/>
    </location>
</feature>
<feature type="compositionally biased region" description="Basic and acidic residues" evidence="1">
    <location>
        <begin position="20"/>
        <end position="29"/>
    </location>
</feature>
<dbReference type="AlphaFoldDB" id="A0A8S9IUP4"/>
<feature type="compositionally biased region" description="Polar residues" evidence="1">
    <location>
        <begin position="437"/>
        <end position="448"/>
    </location>
</feature>
<feature type="region of interest" description="Disordered" evidence="1">
    <location>
        <begin position="410"/>
        <end position="448"/>
    </location>
</feature>
<feature type="region of interest" description="Disordered" evidence="1">
    <location>
        <begin position="465"/>
        <end position="507"/>
    </location>
</feature>
<reference evidence="2" key="1">
    <citation type="submission" date="2019-12" db="EMBL/GenBank/DDBJ databases">
        <title>Genome sequencing and annotation of Brassica cretica.</title>
        <authorList>
            <person name="Studholme D.J."/>
            <person name="Sarris P.F."/>
        </authorList>
    </citation>
    <scope>NUCLEOTIDE SEQUENCE</scope>
    <source>
        <strain evidence="2">PFS-102/07</strain>
        <tissue evidence="2">Leaf</tissue>
    </source>
</reference>
<dbReference type="EMBL" id="QGKY02001015">
    <property type="protein sequence ID" value="KAF2573498.1"/>
    <property type="molecule type" value="Genomic_DNA"/>
</dbReference>
<feature type="region of interest" description="Disordered" evidence="1">
    <location>
        <begin position="246"/>
        <end position="274"/>
    </location>
</feature>
<evidence type="ECO:0000313" key="2">
    <source>
        <dbReference type="EMBL" id="KAF2573498.1"/>
    </source>
</evidence>
<feature type="region of interest" description="Disordered" evidence="1">
    <location>
        <begin position="20"/>
        <end position="49"/>
    </location>
</feature>
<organism evidence="2">
    <name type="scientific">Brassica cretica</name>
    <name type="common">Mustard</name>
    <dbReference type="NCBI Taxonomy" id="69181"/>
    <lineage>
        <taxon>Eukaryota</taxon>
        <taxon>Viridiplantae</taxon>
        <taxon>Streptophyta</taxon>
        <taxon>Embryophyta</taxon>
        <taxon>Tracheophyta</taxon>
        <taxon>Spermatophyta</taxon>
        <taxon>Magnoliopsida</taxon>
        <taxon>eudicotyledons</taxon>
        <taxon>Gunneridae</taxon>
        <taxon>Pentapetalae</taxon>
        <taxon>rosids</taxon>
        <taxon>malvids</taxon>
        <taxon>Brassicales</taxon>
        <taxon>Brassicaceae</taxon>
        <taxon>Brassiceae</taxon>
        <taxon>Brassica</taxon>
    </lineage>
</organism>
<evidence type="ECO:0000256" key="1">
    <source>
        <dbReference type="SAM" id="MobiDB-lite"/>
    </source>
</evidence>
<name>A0A8S9IUP4_BRACR</name>
<gene>
    <name evidence="2" type="ORF">F2Q70_00002676</name>
</gene>
<comment type="caution">
    <text evidence="2">The sequence shown here is derived from an EMBL/GenBank/DDBJ whole genome shotgun (WGS) entry which is preliminary data.</text>
</comment>
<feature type="compositionally biased region" description="Polar residues" evidence="1">
    <location>
        <begin position="37"/>
        <end position="49"/>
    </location>
</feature>
<accession>A0A8S9IUP4</accession>